<dbReference type="PANTHER" id="PTHR11851">
    <property type="entry name" value="METALLOPROTEASE"/>
    <property type="match status" value="1"/>
</dbReference>
<dbReference type="AlphaFoldDB" id="A0A1S6QKW0"/>
<dbReference type="RefSeq" id="WP_035166939.1">
    <property type="nucleotide sequence ID" value="NZ_CP018906.1"/>
</dbReference>
<feature type="domain" description="Peptidase M16 C-terminal" evidence="2">
    <location>
        <begin position="179"/>
        <end position="360"/>
    </location>
</feature>
<dbReference type="InterPro" id="IPR011249">
    <property type="entry name" value="Metalloenz_LuxS/M16"/>
</dbReference>
<dbReference type="SUPFAM" id="SSF63411">
    <property type="entry name" value="LuxS/MPP-like metallohydrolase"/>
    <property type="match status" value="2"/>
</dbReference>
<dbReference type="EMBL" id="CP018906">
    <property type="protein sequence ID" value="AQW22220.1"/>
    <property type="molecule type" value="Genomic_DNA"/>
</dbReference>
<evidence type="ECO:0000259" key="1">
    <source>
        <dbReference type="Pfam" id="PF00675"/>
    </source>
</evidence>
<accession>A0A1S6QKW0</accession>
<dbReference type="InterPro" id="IPR007863">
    <property type="entry name" value="Peptidase_M16_C"/>
</dbReference>
<keyword evidence="4" id="KW-1185">Reference proteome</keyword>
<evidence type="ECO:0000313" key="4">
    <source>
        <dbReference type="Proteomes" id="UP000030361"/>
    </source>
</evidence>
<dbReference type="Pfam" id="PF05193">
    <property type="entry name" value="Peptidase_M16_C"/>
    <property type="match status" value="1"/>
</dbReference>
<dbReference type="Proteomes" id="UP000030361">
    <property type="component" value="Chromosome"/>
</dbReference>
<dbReference type="KEGG" id="lcu:PL11_009910"/>
<dbReference type="OrthoDB" id="9811314at2"/>
<dbReference type="InterPro" id="IPR050361">
    <property type="entry name" value="MPP/UQCRC_Complex"/>
</dbReference>
<proteinExistence type="predicted"/>
<evidence type="ECO:0000313" key="3">
    <source>
        <dbReference type="EMBL" id="AQW22220.1"/>
    </source>
</evidence>
<gene>
    <name evidence="3" type="ORF">PL11_009910</name>
</gene>
<organism evidence="3 4">
    <name type="scientific">Lentilactobacillus curieae</name>
    <dbReference type="NCBI Taxonomy" id="1138822"/>
    <lineage>
        <taxon>Bacteria</taxon>
        <taxon>Bacillati</taxon>
        <taxon>Bacillota</taxon>
        <taxon>Bacilli</taxon>
        <taxon>Lactobacillales</taxon>
        <taxon>Lactobacillaceae</taxon>
        <taxon>Lentilactobacillus</taxon>
    </lineage>
</organism>
<evidence type="ECO:0000259" key="2">
    <source>
        <dbReference type="Pfam" id="PF05193"/>
    </source>
</evidence>
<sequence>MKIINYPEFSEQLFQETLPNGLRVFLHPMAGFNRTSAVLSVNYGSADSKFVRDGKLITQPAGIAHFLEHKMFDKKDYDVFELFNKNGGRSNAYTSFTKTNYVFSSTDNAKENLELLLNFVMQPYFDKQKVEREKGIISQEINMYKNDPDNQLFTSSVQSMYKGTSLADDIAGTDESLAKITVEDLNLAYDTFYRPDNMTLIVSGNLDPEKLMTVIRENQTQYPKRNRNVKFVAPKPEDVEGRTEIITMDVSRPKAAFTLRSNLDKQLSGDEGLRHELGLNLLMNLFFSENSSQYDELYHQGIIDDSFSFEIEVERGFQFAMLAGDTDDPAQFVSSLKGIADSIPELLDAKAEEFELQKRELLGNYVAMMDSPEAVSNQFYGFDDKPQTIYDEIEIISKLTLDDIKIISNNFLANYTPGCVTVQKKV</sequence>
<reference evidence="3 4" key="1">
    <citation type="journal article" date="2015" name="Genome Announc.">
        <title>Genome Sequence of Lactobacillus curieae CCTCC M 2011381T, a Novel Producer of Gamma-aminobutyric Acid.</title>
        <authorList>
            <person name="Wang Y."/>
            <person name="Wang Y."/>
            <person name="Lang C."/>
            <person name="Wei D."/>
            <person name="Xu P."/>
            <person name="Xie J."/>
        </authorList>
    </citation>
    <scope>NUCLEOTIDE SEQUENCE [LARGE SCALE GENOMIC DNA]</scope>
    <source>
        <strain evidence="3 4">CCTCC M 2011381</strain>
    </source>
</reference>
<protein>
    <submittedName>
        <fullName evidence="3">Peptidase M16</fullName>
    </submittedName>
</protein>
<dbReference type="Gene3D" id="3.30.830.10">
    <property type="entry name" value="Metalloenzyme, LuxS/M16 peptidase-like"/>
    <property type="match status" value="2"/>
</dbReference>
<dbReference type="GO" id="GO:0046872">
    <property type="term" value="F:metal ion binding"/>
    <property type="evidence" value="ECO:0007669"/>
    <property type="project" value="InterPro"/>
</dbReference>
<feature type="domain" description="Peptidase M16 N-terminal" evidence="1">
    <location>
        <begin position="61"/>
        <end position="173"/>
    </location>
</feature>
<dbReference type="PANTHER" id="PTHR11851:SF134">
    <property type="entry name" value="ZINC-DEPENDENT PROTEASE"/>
    <property type="match status" value="1"/>
</dbReference>
<dbReference type="InterPro" id="IPR011765">
    <property type="entry name" value="Pept_M16_N"/>
</dbReference>
<dbReference type="eggNOG" id="COG0612">
    <property type="taxonomic scope" value="Bacteria"/>
</dbReference>
<dbReference type="Pfam" id="PF00675">
    <property type="entry name" value="Peptidase_M16"/>
    <property type="match status" value="1"/>
</dbReference>
<dbReference type="NCBIfam" id="NF047421">
    <property type="entry name" value="YfmH_fam"/>
    <property type="match status" value="1"/>
</dbReference>
<name>A0A1S6QKW0_9LACO</name>